<keyword evidence="1" id="KW-1185">Reference proteome</keyword>
<dbReference type="AlphaFoldDB" id="A0A915P9X1"/>
<dbReference type="WBParaSite" id="scf7180000424656.g13704">
    <property type="protein sequence ID" value="scf7180000424656.g13704"/>
    <property type="gene ID" value="scf7180000424656.g13704"/>
</dbReference>
<name>A0A915P9X1_9BILA</name>
<evidence type="ECO:0000313" key="1">
    <source>
        <dbReference type="Proteomes" id="UP000887560"/>
    </source>
</evidence>
<sequence length="125" mass="14779">MCDITSSLHKTFKNNKEFVKYLKKLCDAYKKTFNFLHVEFEYITDISDVFNIFNNTLDNINKPTKKNESDNDSIEHFFEKFEKEGLSYRVGRKLVKGLPNIHKTLHLKKDKNLSNKHGEKHPKEA</sequence>
<evidence type="ECO:0000313" key="2">
    <source>
        <dbReference type="WBParaSite" id="scf7180000424656.g13704"/>
    </source>
</evidence>
<reference evidence="2" key="1">
    <citation type="submission" date="2022-11" db="UniProtKB">
        <authorList>
            <consortium name="WormBaseParasite"/>
        </authorList>
    </citation>
    <scope>IDENTIFICATION</scope>
</reference>
<accession>A0A915P9X1</accession>
<protein>
    <submittedName>
        <fullName evidence="2">Uncharacterized protein</fullName>
    </submittedName>
</protein>
<proteinExistence type="predicted"/>
<organism evidence="1 2">
    <name type="scientific">Meloidogyne floridensis</name>
    <dbReference type="NCBI Taxonomy" id="298350"/>
    <lineage>
        <taxon>Eukaryota</taxon>
        <taxon>Metazoa</taxon>
        <taxon>Ecdysozoa</taxon>
        <taxon>Nematoda</taxon>
        <taxon>Chromadorea</taxon>
        <taxon>Rhabditida</taxon>
        <taxon>Tylenchina</taxon>
        <taxon>Tylenchomorpha</taxon>
        <taxon>Tylenchoidea</taxon>
        <taxon>Meloidogynidae</taxon>
        <taxon>Meloidogyninae</taxon>
        <taxon>Meloidogyne</taxon>
    </lineage>
</organism>
<dbReference type="Proteomes" id="UP000887560">
    <property type="component" value="Unplaced"/>
</dbReference>